<dbReference type="Gene3D" id="3.90.1750.10">
    <property type="entry name" value="Hect, E3 ligase catalytic domains"/>
    <property type="match status" value="1"/>
</dbReference>
<organism evidence="2 3">
    <name type="scientific">Branchiostoma belcheri</name>
    <name type="common">Amphioxus</name>
    <dbReference type="NCBI Taxonomy" id="7741"/>
    <lineage>
        <taxon>Eukaryota</taxon>
        <taxon>Metazoa</taxon>
        <taxon>Chordata</taxon>
        <taxon>Cephalochordata</taxon>
        <taxon>Leptocardii</taxon>
        <taxon>Amphioxiformes</taxon>
        <taxon>Branchiostomatidae</taxon>
        <taxon>Branchiostoma</taxon>
    </lineage>
</organism>
<dbReference type="RefSeq" id="XP_019616704.1">
    <property type="nucleotide sequence ID" value="XM_019761145.1"/>
</dbReference>
<reference evidence="3" key="1">
    <citation type="submission" date="2025-08" db="UniProtKB">
        <authorList>
            <consortium name="RefSeq"/>
        </authorList>
    </citation>
    <scope>IDENTIFICATION</scope>
    <source>
        <tissue evidence="3">Gonad</tissue>
    </source>
</reference>
<feature type="compositionally biased region" description="Basic and acidic residues" evidence="1">
    <location>
        <begin position="402"/>
        <end position="428"/>
    </location>
</feature>
<name>A0A6P4Y2R2_BRABE</name>
<dbReference type="Gene3D" id="3.30.2410.10">
    <property type="entry name" value="Hect, E3 ligase catalytic domain"/>
    <property type="match status" value="1"/>
</dbReference>
<dbReference type="Proteomes" id="UP000515135">
    <property type="component" value="Unplaced"/>
</dbReference>
<evidence type="ECO:0000256" key="1">
    <source>
        <dbReference type="SAM" id="MobiDB-lite"/>
    </source>
</evidence>
<protein>
    <submittedName>
        <fullName evidence="3">G2/M phase-specific E3 ubiquitin-protein ligase-like</fullName>
    </submittedName>
</protein>
<feature type="region of interest" description="Disordered" evidence="1">
    <location>
        <begin position="402"/>
        <end position="446"/>
    </location>
</feature>
<dbReference type="AlphaFoldDB" id="A0A6P4Y2R2"/>
<gene>
    <name evidence="3" type="primary">LOC109464212</name>
</gene>
<proteinExistence type="predicted"/>
<feature type="compositionally biased region" description="Basic residues" evidence="1">
    <location>
        <begin position="437"/>
        <end position="446"/>
    </location>
</feature>
<keyword evidence="2" id="KW-1185">Reference proteome</keyword>
<sequence>MSLAVQTCLQVQSKDCDEKQSCQYIGCNCLPILSCVICHKVFFSILFSEKEAKLKQIVSDLYENNIKPETKVYNIRRTNVWGSLKEKMSRKSFDPCKTVETKFIGEEETVDMGGPRNEMFRLALSDIFEHSGLFEMGPGGYLPTASSVSVCNRDYVSVGVVFAMSIVHRGPAPNGLHPGIAQAVCGRDLEHLNAEEPKEPRLAQFLQKLDNAGENLSDILQDEEAMNILETIGWTKASTTSEDVPTLKRTICLHDIILKRKTAIDQIHQGLGIFGLIDAFDENPSLLDSRNCLTSRTRKLQLMRPHKYEGSVSLKEFIIFVTSFKTKPPTGWPMQPLIQFRRCEEGCSCFPRANTCSFTLTLPEHMARLTKKEFDMKMKRAIRDGWGAKVFTEEEFILEKEAQQKKRDDAELKKEERRKQRESRKADEMAMAAQKREKQKKKKAVV</sequence>
<evidence type="ECO:0000313" key="2">
    <source>
        <dbReference type="Proteomes" id="UP000515135"/>
    </source>
</evidence>
<accession>A0A6P4Y2R2</accession>
<dbReference type="KEGG" id="bbel:109464212"/>
<dbReference type="SUPFAM" id="SSF56204">
    <property type="entry name" value="Hect, E3 ligase catalytic domain"/>
    <property type="match status" value="1"/>
</dbReference>
<dbReference type="InterPro" id="IPR035983">
    <property type="entry name" value="Hect_E3_ubiquitin_ligase"/>
</dbReference>
<dbReference type="OrthoDB" id="2384350at2759"/>
<evidence type="ECO:0000313" key="3">
    <source>
        <dbReference type="RefSeq" id="XP_019616704.1"/>
    </source>
</evidence>
<dbReference type="GO" id="GO:0004842">
    <property type="term" value="F:ubiquitin-protein transferase activity"/>
    <property type="evidence" value="ECO:0007669"/>
    <property type="project" value="InterPro"/>
</dbReference>
<dbReference type="GeneID" id="109464212"/>